<dbReference type="AlphaFoldDB" id="A0A5J4S546"/>
<dbReference type="Pfam" id="PF01368">
    <property type="entry name" value="DHH"/>
    <property type="match status" value="1"/>
</dbReference>
<dbReference type="InterPro" id="IPR003156">
    <property type="entry name" value="DHHA1_dom"/>
</dbReference>
<feature type="domain" description="DDH" evidence="1">
    <location>
        <begin position="2"/>
        <end position="144"/>
    </location>
</feature>
<dbReference type="PANTHER" id="PTHR47618">
    <property type="entry name" value="BIFUNCTIONAL OLIGORIBONUCLEASE AND PAP PHOSPHATASE NRNA"/>
    <property type="match status" value="1"/>
</dbReference>
<reference evidence="3" key="1">
    <citation type="submission" date="2019-03" db="EMBL/GenBank/DDBJ databases">
        <title>Single cell metagenomics reveals metabolic interactions within the superorganism composed of flagellate Streblomastix strix and complex community of Bacteroidetes bacteria on its surface.</title>
        <authorList>
            <person name="Treitli S.C."/>
            <person name="Kolisko M."/>
            <person name="Husnik F."/>
            <person name="Keeling P."/>
            <person name="Hampl V."/>
        </authorList>
    </citation>
    <scope>NUCLEOTIDE SEQUENCE</scope>
    <source>
        <strain evidence="3">STM</strain>
    </source>
</reference>
<dbReference type="InterPro" id="IPR001667">
    <property type="entry name" value="DDH_dom"/>
</dbReference>
<proteinExistence type="predicted"/>
<dbReference type="GO" id="GO:0016787">
    <property type="term" value="F:hydrolase activity"/>
    <property type="evidence" value="ECO:0007669"/>
    <property type="project" value="UniProtKB-KW"/>
</dbReference>
<feature type="domain" description="DHHA1" evidence="2">
    <location>
        <begin position="220"/>
        <end position="305"/>
    </location>
</feature>
<dbReference type="GO" id="GO:0003676">
    <property type="term" value="F:nucleic acid binding"/>
    <property type="evidence" value="ECO:0007669"/>
    <property type="project" value="InterPro"/>
</dbReference>
<dbReference type="Gene3D" id="3.10.310.30">
    <property type="match status" value="1"/>
</dbReference>
<dbReference type="EC" id="3.1.-.-" evidence="3"/>
<dbReference type="Gene3D" id="3.90.1640.10">
    <property type="entry name" value="inorganic pyrophosphatase (n-terminal core)"/>
    <property type="match status" value="1"/>
</dbReference>
<organism evidence="3">
    <name type="scientific">termite gut metagenome</name>
    <dbReference type="NCBI Taxonomy" id="433724"/>
    <lineage>
        <taxon>unclassified sequences</taxon>
        <taxon>metagenomes</taxon>
        <taxon>organismal metagenomes</taxon>
    </lineage>
</organism>
<dbReference type="InterPro" id="IPR038763">
    <property type="entry name" value="DHH_sf"/>
</dbReference>
<evidence type="ECO:0000313" key="3">
    <source>
        <dbReference type="EMBL" id="KAA6341199.1"/>
    </source>
</evidence>
<accession>A0A5J4S546</accession>
<gene>
    <name evidence="3" type="ORF">EZS27_010978</name>
</gene>
<dbReference type="EMBL" id="SNRY01000405">
    <property type="protein sequence ID" value="KAA6341199.1"/>
    <property type="molecule type" value="Genomic_DNA"/>
</dbReference>
<protein>
    <submittedName>
        <fullName evidence="3">Bifunctional oligoribonuclease and PAP phosphatase NrnA</fullName>
        <ecNumber evidence="3">3.1.-.-</ecNumber>
    </submittedName>
</protein>
<dbReference type="Pfam" id="PF02272">
    <property type="entry name" value="DHHA1"/>
    <property type="match status" value="1"/>
</dbReference>
<comment type="caution">
    <text evidence="3">The sequence shown here is derived from an EMBL/GenBank/DDBJ whole genome shotgun (WGS) entry which is preliminary data.</text>
</comment>
<keyword evidence="3" id="KW-0378">Hydrolase</keyword>
<dbReference type="SUPFAM" id="SSF64182">
    <property type="entry name" value="DHH phosphoesterases"/>
    <property type="match status" value="1"/>
</dbReference>
<dbReference type="InterPro" id="IPR051319">
    <property type="entry name" value="Oligoribo/pAp-PDE_c-di-AMP_PDE"/>
</dbReference>
<name>A0A5J4S546_9ZZZZ</name>
<evidence type="ECO:0000259" key="1">
    <source>
        <dbReference type="Pfam" id="PF01368"/>
    </source>
</evidence>
<sequence length="315" mass="35764">MPDGDAVGASLGLYHFLEMQDKTVNVIMPNTFPDFLRWMSGSKDILMYDRNKEFADQLINGADVICCLDFNSLSRIDDVADAVRSSPARKIMIDHHPHPEDFCQIMISHPEISSTSELVFRLICRMGYFSSISKKAAECIYTGMMTDTGGFTYNSNSRDIYFIISNLMSLGIDKDEIYRKVYHTYSESRLRLMGHILSSMKVYSDYNSALIKLSKKEQEKFNYIKGDSEGFVNIPLSIKNMKLSCFLREDTEKNRIKVSLRSTGKFSCDRFATEFFNGGGHLNASGGEFLGTLDEAISLFEKALEKYESLLKPKV</sequence>
<evidence type="ECO:0000259" key="2">
    <source>
        <dbReference type="Pfam" id="PF02272"/>
    </source>
</evidence>
<dbReference type="PANTHER" id="PTHR47618:SF1">
    <property type="entry name" value="BIFUNCTIONAL OLIGORIBONUCLEASE AND PAP PHOSPHATASE NRNA"/>
    <property type="match status" value="1"/>
</dbReference>